<feature type="transmembrane region" description="Helical" evidence="5">
    <location>
        <begin position="70"/>
        <end position="94"/>
    </location>
</feature>
<dbReference type="InterPro" id="IPR020846">
    <property type="entry name" value="MFS_dom"/>
</dbReference>
<dbReference type="Proteomes" id="UP000694925">
    <property type="component" value="Unplaced"/>
</dbReference>
<sequence length="239" mass="25790">KDDIIIAQSTTGKQNSTKEQLSKNMKGFMVLVSNSELRRRLCITNFSWMTASLTYYALALNVNNFSTDRYIYVVVMGLTEIPAYLIPTPILMVMGRRPGSASLFIIAAFCLLCILAIPTTDSTAIMVISLIGRFSASAAYGIAILYSSELFPTVCRNSAVGTNSAMSHVGSVAAPYVADLLGAAIWWGPTTLCGCLALLAGLLCAILPETRGRPLANTIDEEITDQRDNVSVHNCCKCN</sequence>
<dbReference type="PANTHER" id="PTHR24064">
    <property type="entry name" value="SOLUTE CARRIER FAMILY 22 MEMBER"/>
    <property type="match status" value="1"/>
</dbReference>
<dbReference type="GO" id="GO:0016020">
    <property type="term" value="C:membrane"/>
    <property type="evidence" value="ECO:0007669"/>
    <property type="project" value="UniProtKB-SubCell"/>
</dbReference>
<dbReference type="Pfam" id="PF07690">
    <property type="entry name" value="MFS_1"/>
    <property type="match status" value="1"/>
</dbReference>
<dbReference type="GO" id="GO:0022857">
    <property type="term" value="F:transmembrane transporter activity"/>
    <property type="evidence" value="ECO:0007669"/>
    <property type="project" value="InterPro"/>
</dbReference>
<reference evidence="8" key="1">
    <citation type="submission" date="2025-08" db="UniProtKB">
        <authorList>
            <consortium name="RefSeq"/>
        </authorList>
    </citation>
    <scope>IDENTIFICATION</scope>
    <source>
        <tissue evidence="8">Whole body</tissue>
    </source>
</reference>
<dbReference type="GeneID" id="108631365"/>
<keyword evidence="7" id="KW-1185">Reference proteome</keyword>
<protein>
    <submittedName>
        <fullName evidence="8">Solute carrier family 22 member 16-like</fullName>
    </submittedName>
</protein>
<evidence type="ECO:0000256" key="4">
    <source>
        <dbReference type="ARBA" id="ARBA00023136"/>
    </source>
</evidence>
<dbReference type="KEGG" id="ccal:108631365"/>
<keyword evidence="3 5" id="KW-1133">Transmembrane helix</keyword>
<feature type="transmembrane region" description="Helical" evidence="5">
    <location>
        <begin position="101"/>
        <end position="118"/>
    </location>
</feature>
<dbReference type="AlphaFoldDB" id="A0AAJ7JDB1"/>
<name>A0AAJ7JDB1_9HYME</name>
<accession>A0AAJ7JDB1</accession>
<evidence type="ECO:0000256" key="5">
    <source>
        <dbReference type="SAM" id="Phobius"/>
    </source>
</evidence>
<dbReference type="PROSITE" id="PS50850">
    <property type="entry name" value="MFS"/>
    <property type="match status" value="1"/>
</dbReference>
<dbReference type="InterPro" id="IPR011701">
    <property type="entry name" value="MFS"/>
</dbReference>
<feature type="non-terminal residue" evidence="8">
    <location>
        <position position="1"/>
    </location>
</feature>
<evidence type="ECO:0000256" key="2">
    <source>
        <dbReference type="ARBA" id="ARBA00022692"/>
    </source>
</evidence>
<feature type="transmembrane region" description="Helical" evidence="5">
    <location>
        <begin position="124"/>
        <end position="146"/>
    </location>
</feature>
<evidence type="ECO:0000313" key="7">
    <source>
        <dbReference type="Proteomes" id="UP000694925"/>
    </source>
</evidence>
<evidence type="ECO:0000256" key="3">
    <source>
        <dbReference type="ARBA" id="ARBA00022989"/>
    </source>
</evidence>
<proteinExistence type="predicted"/>
<evidence type="ECO:0000259" key="6">
    <source>
        <dbReference type="PROSITE" id="PS50850"/>
    </source>
</evidence>
<evidence type="ECO:0000256" key="1">
    <source>
        <dbReference type="ARBA" id="ARBA00004141"/>
    </source>
</evidence>
<gene>
    <name evidence="8" type="primary">LOC108631365</name>
</gene>
<feature type="domain" description="Major facilitator superfamily (MFS) profile" evidence="6">
    <location>
        <begin position="1"/>
        <end position="239"/>
    </location>
</feature>
<feature type="transmembrane region" description="Helical" evidence="5">
    <location>
        <begin position="184"/>
        <end position="207"/>
    </location>
</feature>
<dbReference type="InterPro" id="IPR036259">
    <property type="entry name" value="MFS_trans_sf"/>
</dbReference>
<comment type="subcellular location">
    <subcellularLocation>
        <location evidence="1">Membrane</location>
        <topology evidence="1">Multi-pass membrane protein</topology>
    </subcellularLocation>
</comment>
<dbReference type="SUPFAM" id="SSF103473">
    <property type="entry name" value="MFS general substrate transporter"/>
    <property type="match status" value="1"/>
</dbReference>
<evidence type="ECO:0000313" key="8">
    <source>
        <dbReference type="RefSeq" id="XP_017890706.1"/>
    </source>
</evidence>
<dbReference type="Gene3D" id="1.20.1250.20">
    <property type="entry name" value="MFS general substrate transporter like domains"/>
    <property type="match status" value="1"/>
</dbReference>
<keyword evidence="4 5" id="KW-0472">Membrane</keyword>
<keyword evidence="2 5" id="KW-0812">Transmembrane</keyword>
<organism evidence="7 8">
    <name type="scientific">Ceratina calcarata</name>
    <dbReference type="NCBI Taxonomy" id="156304"/>
    <lineage>
        <taxon>Eukaryota</taxon>
        <taxon>Metazoa</taxon>
        <taxon>Ecdysozoa</taxon>
        <taxon>Arthropoda</taxon>
        <taxon>Hexapoda</taxon>
        <taxon>Insecta</taxon>
        <taxon>Pterygota</taxon>
        <taxon>Neoptera</taxon>
        <taxon>Endopterygota</taxon>
        <taxon>Hymenoptera</taxon>
        <taxon>Apocrita</taxon>
        <taxon>Aculeata</taxon>
        <taxon>Apoidea</taxon>
        <taxon>Anthophila</taxon>
        <taxon>Apidae</taxon>
        <taxon>Ceratina</taxon>
        <taxon>Zadontomerus</taxon>
    </lineage>
</organism>
<dbReference type="RefSeq" id="XP_017890706.1">
    <property type="nucleotide sequence ID" value="XM_018035217.2"/>
</dbReference>